<dbReference type="AlphaFoldDB" id="A0AA36N798"/>
<feature type="compositionally biased region" description="Basic and acidic residues" evidence="1">
    <location>
        <begin position="176"/>
        <end position="189"/>
    </location>
</feature>
<evidence type="ECO:0000256" key="1">
    <source>
        <dbReference type="SAM" id="MobiDB-lite"/>
    </source>
</evidence>
<keyword evidence="3" id="KW-1185">Reference proteome</keyword>
<organism evidence="2 3">
    <name type="scientific">Effrenium voratum</name>
    <dbReference type="NCBI Taxonomy" id="2562239"/>
    <lineage>
        <taxon>Eukaryota</taxon>
        <taxon>Sar</taxon>
        <taxon>Alveolata</taxon>
        <taxon>Dinophyceae</taxon>
        <taxon>Suessiales</taxon>
        <taxon>Symbiodiniaceae</taxon>
        <taxon>Effrenium</taxon>
    </lineage>
</organism>
<feature type="region of interest" description="Disordered" evidence="1">
    <location>
        <begin position="1"/>
        <end position="34"/>
    </location>
</feature>
<sequence>MTGAEPTDQVDEAWTEEVSSPEQTAESVGKDGALRQELEQRQAIIRRQQGETFLLATQVKQLEQQVTEASRDAQACSAQLAQVLQLMDSTGGRVPLKGEVDRARALVTAARRAIRRVACWSEGEPPHSSRGERSSVTGAQHGVQHGHAQASAAPRSNGYSQSDRRPSPLGSRPRSPRGDLPGRDRDGREVPGLAASAVAAVGDAADGKPAANGVSPGAVGKPERPAGRSKGPKDAKDGPRGRRPRERASTGGQSDPETPRVPAVASESTAADSVHALSAQLAEVQQACLRQRELLLRAVRRGAQLEETRSVP</sequence>
<dbReference type="Proteomes" id="UP001178507">
    <property type="component" value="Unassembled WGS sequence"/>
</dbReference>
<protein>
    <submittedName>
        <fullName evidence="2">Uncharacterized protein</fullName>
    </submittedName>
</protein>
<comment type="caution">
    <text evidence="2">The sequence shown here is derived from an EMBL/GenBank/DDBJ whole genome shotgun (WGS) entry which is preliminary data.</text>
</comment>
<feature type="compositionally biased region" description="Basic and acidic residues" evidence="1">
    <location>
        <begin position="124"/>
        <end position="133"/>
    </location>
</feature>
<gene>
    <name evidence="2" type="ORF">EVOR1521_LOCUS24690</name>
</gene>
<feature type="region of interest" description="Disordered" evidence="1">
    <location>
        <begin position="121"/>
        <end position="189"/>
    </location>
</feature>
<evidence type="ECO:0000313" key="3">
    <source>
        <dbReference type="Proteomes" id="UP001178507"/>
    </source>
</evidence>
<evidence type="ECO:0000313" key="2">
    <source>
        <dbReference type="EMBL" id="CAJ1401570.1"/>
    </source>
</evidence>
<name>A0AA36N798_9DINO</name>
<feature type="compositionally biased region" description="Polar residues" evidence="1">
    <location>
        <begin position="17"/>
        <end position="26"/>
    </location>
</feature>
<reference evidence="2" key="1">
    <citation type="submission" date="2023-08" db="EMBL/GenBank/DDBJ databases">
        <authorList>
            <person name="Chen Y."/>
            <person name="Shah S."/>
            <person name="Dougan E. K."/>
            <person name="Thang M."/>
            <person name="Chan C."/>
        </authorList>
    </citation>
    <scope>NUCLEOTIDE SEQUENCE</scope>
</reference>
<dbReference type="EMBL" id="CAUJNA010003421">
    <property type="protein sequence ID" value="CAJ1401570.1"/>
    <property type="molecule type" value="Genomic_DNA"/>
</dbReference>
<feature type="compositionally biased region" description="Basic and acidic residues" evidence="1">
    <location>
        <begin position="221"/>
        <end position="240"/>
    </location>
</feature>
<proteinExistence type="predicted"/>
<feature type="region of interest" description="Disordered" evidence="1">
    <location>
        <begin position="204"/>
        <end position="273"/>
    </location>
</feature>
<accession>A0AA36N798</accession>